<organism evidence="2 3">
    <name type="scientific">Pyrrhoderma noxium</name>
    <dbReference type="NCBI Taxonomy" id="2282107"/>
    <lineage>
        <taxon>Eukaryota</taxon>
        <taxon>Fungi</taxon>
        <taxon>Dikarya</taxon>
        <taxon>Basidiomycota</taxon>
        <taxon>Agaricomycotina</taxon>
        <taxon>Agaricomycetes</taxon>
        <taxon>Hymenochaetales</taxon>
        <taxon>Hymenochaetaceae</taxon>
        <taxon>Pyrrhoderma</taxon>
    </lineage>
</organism>
<dbReference type="InParanoid" id="A0A286UJX5"/>
<reference evidence="2 3" key="1">
    <citation type="journal article" date="2017" name="Mol. Ecol.">
        <title>Comparative and population genomic landscape of Phellinus noxius: A hypervariable fungus causing root rot in trees.</title>
        <authorList>
            <person name="Chung C.L."/>
            <person name="Lee T.J."/>
            <person name="Akiba M."/>
            <person name="Lee H.H."/>
            <person name="Kuo T.H."/>
            <person name="Liu D."/>
            <person name="Ke H.M."/>
            <person name="Yokoi T."/>
            <person name="Roa M.B."/>
            <person name="Lu M.J."/>
            <person name="Chang Y.Y."/>
            <person name="Ann P.J."/>
            <person name="Tsai J.N."/>
            <person name="Chen C.Y."/>
            <person name="Tzean S.S."/>
            <person name="Ota Y."/>
            <person name="Hattori T."/>
            <person name="Sahashi N."/>
            <person name="Liou R.F."/>
            <person name="Kikuchi T."/>
            <person name="Tsai I.J."/>
        </authorList>
    </citation>
    <scope>NUCLEOTIDE SEQUENCE [LARGE SCALE GENOMIC DNA]</scope>
    <source>
        <strain evidence="2 3">FFPRI411160</strain>
    </source>
</reference>
<gene>
    <name evidence="2" type="ORF">PNOK_0481400</name>
</gene>
<dbReference type="Proteomes" id="UP000217199">
    <property type="component" value="Unassembled WGS sequence"/>
</dbReference>
<evidence type="ECO:0000256" key="1">
    <source>
        <dbReference type="SAM" id="MobiDB-lite"/>
    </source>
</evidence>
<name>A0A286UJX5_9AGAM</name>
<keyword evidence="3" id="KW-1185">Reference proteome</keyword>
<evidence type="ECO:0000313" key="3">
    <source>
        <dbReference type="Proteomes" id="UP000217199"/>
    </source>
</evidence>
<comment type="caution">
    <text evidence="2">The sequence shown here is derived from an EMBL/GenBank/DDBJ whole genome shotgun (WGS) entry which is preliminary data.</text>
</comment>
<dbReference type="EMBL" id="NBII01000004">
    <property type="protein sequence ID" value="PAV19880.1"/>
    <property type="molecule type" value="Genomic_DNA"/>
</dbReference>
<feature type="compositionally biased region" description="Polar residues" evidence="1">
    <location>
        <begin position="113"/>
        <end position="126"/>
    </location>
</feature>
<protein>
    <submittedName>
        <fullName evidence="2">Uncharacterized protein</fullName>
    </submittedName>
</protein>
<feature type="region of interest" description="Disordered" evidence="1">
    <location>
        <begin position="72"/>
        <end position="128"/>
    </location>
</feature>
<sequence>MNSLSLMNIIKKILNLLLFKAKKSLQWFLALFPRLARLCKLSMHQGQERRVCDNDGTDKGHNISHIRHTLATSGVPSIPSEEQQTIPFSVTGPSSAHNPHLSSTRAPLPHSHPQPQLDSRTPSFTPSLPCVEENWGYETIKVTQGRMTSEPESTGTDLLLNKLTSSQTQRKKRVIMLHI</sequence>
<evidence type="ECO:0000313" key="2">
    <source>
        <dbReference type="EMBL" id="PAV19880.1"/>
    </source>
</evidence>
<accession>A0A286UJX5</accession>
<feature type="compositionally biased region" description="Polar residues" evidence="1">
    <location>
        <begin position="72"/>
        <end position="105"/>
    </location>
</feature>
<proteinExistence type="predicted"/>
<dbReference type="AlphaFoldDB" id="A0A286UJX5"/>